<comment type="subcellular location">
    <subcellularLocation>
        <location evidence="1">Membrane</location>
        <topology evidence="1">Multi-pass membrane protein</topology>
    </subcellularLocation>
</comment>
<dbReference type="CDD" id="cd14447">
    <property type="entry name" value="SPX"/>
    <property type="match status" value="1"/>
</dbReference>
<feature type="transmembrane region" description="Helical" evidence="7">
    <location>
        <begin position="834"/>
        <end position="854"/>
    </location>
</feature>
<dbReference type="InterPro" id="IPR004331">
    <property type="entry name" value="SPX_dom"/>
</dbReference>
<dbReference type="PANTHER" id="PTHR10283:SF92">
    <property type="entry name" value="LOW-AFFINITY PHOSPHATE TRANSPORTER PHO91"/>
    <property type="match status" value="1"/>
</dbReference>
<dbReference type="Pfam" id="PF03600">
    <property type="entry name" value="CitMHS"/>
    <property type="match status" value="1"/>
</dbReference>
<feature type="region of interest" description="Disordered" evidence="6">
    <location>
        <begin position="146"/>
        <end position="180"/>
    </location>
</feature>
<dbReference type="GO" id="GO:0005886">
    <property type="term" value="C:plasma membrane"/>
    <property type="evidence" value="ECO:0007669"/>
    <property type="project" value="TreeGrafter"/>
</dbReference>
<organism evidence="9 10">
    <name type="scientific">Porphyra umbilicalis</name>
    <name type="common">Purple laver</name>
    <name type="synonym">Red alga</name>
    <dbReference type="NCBI Taxonomy" id="2786"/>
    <lineage>
        <taxon>Eukaryota</taxon>
        <taxon>Rhodophyta</taxon>
        <taxon>Bangiophyceae</taxon>
        <taxon>Bangiales</taxon>
        <taxon>Bangiaceae</taxon>
        <taxon>Porphyra</taxon>
    </lineage>
</organism>
<protein>
    <recommendedName>
        <fullName evidence="8">SPX domain-containing protein</fullName>
    </recommendedName>
</protein>
<feature type="transmembrane region" description="Helical" evidence="7">
    <location>
        <begin position="679"/>
        <end position="700"/>
    </location>
</feature>
<evidence type="ECO:0000256" key="2">
    <source>
        <dbReference type="ARBA" id="ARBA00022448"/>
    </source>
</evidence>
<keyword evidence="5 7" id="KW-0472">Membrane</keyword>
<evidence type="ECO:0000256" key="1">
    <source>
        <dbReference type="ARBA" id="ARBA00004141"/>
    </source>
</evidence>
<dbReference type="EMBL" id="KV918765">
    <property type="protein sequence ID" value="OSX81181.1"/>
    <property type="molecule type" value="Genomic_DNA"/>
</dbReference>
<feature type="domain" description="SPX" evidence="8">
    <location>
        <begin position="1"/>
        <end position="439"/>
    </location>
</feature>
<feature type="region of interest" description="Disordered" evidence="6">
    <location>
        <begin position="200"/>
        <end position="310"/>
    </location>
</feature>
<evidence type="ECO:0000313" key="10">
    <source>
        <dbReference type="Proteomes" id="UP000218209"/>
    </source>
</evidence>
<feature type="transmembrane region" description="Helical" evidence="7">
    <location>
        <begin position="905"/>
        <end position="933"/>
    </location>
</feature>
<dbReference type="Proteomes" id="UP000218209">
    <property type="component" value="Unassembled WGS sequence"/>
</dbReference>
<dbReference type="CDD" id="cd01115">
    <property type="entry name" value="SLC13_permease"/>
    <property type="match status" value="1"/>
</dbReference>
<feature type="compositionally biased region" description="Basic and acidic residues" evidence="6">
    <location>
        <begin position="267"/>
        <end position="276"/>
    </location>
</feature>
<evidence type="ECO:0000256" key="7">
    <source>
        <dbReference type="SAM" id="Phobius"/>
    </source>
</evidence>
<evidence type="ECO:0000256" key="4">
    <source>
        <dbReference type="ARBA" id="ARBA00022989"/>
    </source>
</evidence>
<feature type="transmembrane region" description="Helical" evidence="7">
    <location>
        <begin position="990"/>
        <end position="1013"/>
    </location>
</feature>
<dbReference type="GO" id="GO:0006817">
    <property type="term" value="P:phosphate ion transport"/>
    <property type="evidence" value="ECO:0007669"/>
    <property type="project" value="TreeGrafter"/>
</dbReference>
<dbReference type="OrthoDB" id="10260443at2759"/>
<feature type="transmembrane region" description="Helical" evidence="7">
    <location>
        <begin position="809"/>
        <end position="827"/>
    </location>
</feature>
<feature type="transmembrane region" description="Helical" evidence="7">
    <location>
        <begin position="720"/>
        <end position="739"/>
    </location>
</feature>
<dbReference type="PROSITE" id="PS51382">
    <property type="entry name" value="SPX"/>
    <property type="match status" value="1"/>
</dbReference>
<sequence length="1015" mass="103935">MKFSKQLAYNSVAEWQLHYMNYARLKKVITALKRVHDALFNARHNGPRVAAATAAAGGPPASGVALSRAEATRPVTYGHAAPQPASSSAPGGIAPPLPPPTGGGVGVSGGGGGGDGGGGGSGGGGGGGGRLVSATLMAAGTVHRLGASGGGGGGGGGSAARSDSGRDGTGGGGAGGGRNRFQRSASHLVLAELATLAHRSSHHGAAGSGGGVGGGAHDAAAEGRDDGAPASPSPPSSPGSSSAPTSPRVPPPAPPPESPSERSPLLRSDETADGRAAHGGGGPARGGGRGGGGGGAALPPAAAGRGPVPPSATLGVPADVAAATLARMGVDGLTAEFNAIESTFFRRLDGEATKVDNFYARMVVALEKITAALGQAAGRRDETAALEGGDSALQRRYVEHYLELTELINFAELNATGFDKILKKHDKNVERSTRAAYMDKLGRTRAFCKRDALTALRQRTEREFADLFWGGDTEAAREELTEGLRDLLIWERNTIWRDMLQSERRVAAVRSKKRGGSTSSSAVTLAARPFLLAVGLAVFAAILLYPGAITARLPQGEVGGSSGRGGGAKLRSSDVGSPAAADRCLALLVLTSFLWATEALPLYVTSLGVAPAAVMLRVFLAPDGKPLHAGDAAHAVMAAMGDQVIMLIICVYSLAAALSKLGLDKVAATAVLSRVRRPSSVLLTVMLLAVFLSMWVSNVASPVLLNSVVLPVLRGLPPSSNHFVQCILLGVAIASNIGGMPSPIASPQNAVALGQLKGLHQVSFIEWMAATLPQCIIMVLAAHAVLMAWFRPGDVTLPLIPRHTERFEWPHYLVITTLLVTVGLWCYKPTLAVAGADGLVAVLPILVFFGTGILTKEDFNNLPWNVVYLVAGGIALGAAVQSSTLLSLVAGALHYFLRHSSLWQVFAVFAIFMSLVSNAISHTVSALIVLPVIAEVGASVGHPRLLVMGSVLACSGAMALPVSSFPNMASVSVENETGKRYLHASDVIKLGTPMTLISAAVVVSFGYVLMLAMGF</sequence>
<evidence type="ECO:0000256" key="5">
    <source>
        <dbReference type="ARBA" id="ARBA00023136"/>
    </source>
</evidence>
<feature type="transmembrane region" description="Helical" evidence="7">
    <location>
        <begin position="767"/>
        <end position="789"/>
    </location>
</feature>
<dbReference type="AlphaFoldDB" id="A0A1X6PK08"/>
<feature type="transmembrane region" description="Helical" evidence="7">
    <location>
        <begin position="945"/>
        <end position="969"/>
    </location>
</feature>
<evidence type="ECO:0000313" key="9">
    <source>
        <dbReference type="EMBL" id="OSX81181.1"/>
    </source>
</evidence>
<feature type="compositionally biased region" description="Gly residues" evidence="6">
    <location>
        <begin position="277"/>
        <end position="296"/>
    </location>
</feature>
<feature type="compositionally biased region" description="Gly residues" evidence="6">
    <location>
        <begin position="206"/>
        <end position="216"/>
    </location>
</feature>
<feature type="transmembrane region" description="Helical" evidence="7">
    <location>
        <begin position="632"/>
        <end position="658"/>
    </location>
</feature>
<keyword evidence="10" id="KW-1185">Reference proteome</keyword>
<feature type="region of interest" description="Disordered" evidence="6">
    <location>
        <begin position="78"/>
        <end position="128"/>
    </location>
</feature>
<feature type="compositionally biased region" description="Gly residues" evidence="6">
    <location>
        <begin position="167"/>
        <end position="178"/>
    </location>
</feature>
<dbReference type="PANTHER" id="PTHR10283">
    <property type="entry name" value="SOLUTE CARRIER FAMILY 13 MEMBER"/>
    <property type="match status" value="1"/>
</dbReference>
<dbReference type="GO" id="GO:0006797">
    <property type="term" value="P:polyphosphate metabolic process"/>
    <property type="evidence" value="ECO:0007669"/>
    <property type="project" value="TreeGrafter"/>
</dbReference>
<keyword evidence="2" id="KW-0813">Transport</keyword>
<feature type="compositionally biased region" description="Gly residues" evidence="6">
    <location>
        <begin position="102"/>
        <end position="128"/>
    </location>
</feature>
<gene>
    <name evidence="9" type="ORF">BU14_0025s0062</name>
</gene>
<evidence type="ECO:0000259" key="8">
    <source>
        <dbReference type="PROSITE" id="PS51382"/>
    </source>
</evidence>
<feature type="compositionally biased region" description="Gly residues" evidence="6">
    <location>
        <begin position="147"/>
        <end position="158"/>
    </location>
</feature>
<feature type="transmembrane region" description="Helical" evidence="7">
    <location>
        <begin position="525"/>
        <end position="545"/>
    </location>
</feature>
<keyword evidence="4 7" id="KW-1133">Transmembrane helix</keyword>
<proteinExistence type="predicted"/>
<feature type="compositionally biased region" description="Low complexity" evidence="6">
    <location>
        <begin position="297"/>
        <end position="306"/>
    </location>
</feature>
<feature type="transmembrane region" description="Helical" evidence="7">
    <location>
        <begin position="866"/>
        <end position="893"/>
    </location>
</feature>
<reference evidence="9 10" key="1">
    <citation type="submission" date="2017-03" db="EMBL/GenBank/DDBJ databases">
        <title>WGS assembly of Porphyra umbilicalis.</title>
        <authorList>
            <person name="Brawley S.H."/>
            <person name="Blouin N.A."/>
            <person name="Ficko-Blean E."/>
            <person name="Wheeler G.L."/>
            <person name="Lohr M."/>
            <person name="Goodson H.V."/>
            <person name="Jenkins J.W."/>
            <person name="Blaby-Haas C.E."/>
            <person name="Helliwell K.E."/>
            <person name="Chan C."/>
            <person name="Marriage T."/>
            <person name="Bhattacharya D."/>
            <person name="Klein A.S."/>
            <person name="Badis Y."/>
            <person name="Brodie J."/>
            <person name="Cao Y."/>
            <person name="Collen J."/>
            <person name="Dittami S.M."/>
            <person name="Gachon C.M."/>
            <person name="Green B.R."/>
            <person name="Karpowicz S."/>
            <person name="Kim J.W."/>
            <person name="Kudahl U."/>
            <person name="Lin S."/>
            <person name="Michel G."/>
            <person name="Mittag M."/>
            <person name="Olson B.J."/>
            <person name="Pangilinan J."/>
            <person name="Peng Y."/>
            <person name="Qiu H."/>
            <person name="Shu S."/>
            <person name="Singer J.T."/>
            <person name="Smith A.G."/>
            <person name="Sprecher B.N."/>
            <person name="Wagner V."/>
            <person name="Wang W."/>
            <person name="Wang Z.-Y."/>
            <person name="Yan J."/>
            <person name="Yarish C."/>
            <person name="Zoeuner-Riek S."/>
            <person name="Zhuang Y."/>
            <person name="Zou Y."/>
            <person name="Lindquist E.A."/>
            <person name="Grimwood J."/>
            <person name="Barry K."/>
            <person name="Rokhsar D.S."/>
            <person name="Schmutz J."/>
            <person name="Stiller J.W."/>
            <person name="Grossman A.R."/>
            <person name="Prochnik S.E."/>
        </authorList>
    </citation>
    <scope>NUCLEOTIDE SEQUENCE [LARGE SCALE GENOMIC DNA]</scope>
    <source>
        <strain evidence="9">4086291</strain>
    </source>
</reference>
<evidence type="ECO:0000256" key="3">
    <source>
        <dbReference type="ARBA" id="ARBA00022692"/>
    </source>
</evidence>
<name>A0A1X6PK08_PORUM</name>
<dbReference type="InterPro" id="IPR004680">
    <property type="entry name" value="Cit_transptr-like_dom"/>
</dbReference>
<dbReference type="Pfam" id="PF03105">
    <property type="entry name" value="SPX"/>
    <property type="match status" value="2"/>
</dbReference>
<evidence type="ECO:0000256" key="6">
    <source>
        <dbReference type="SAM" id="MobiDB-lite"/>
    </source>
</evidence>
<keyword evidence="3 7" id="KW-0812">Transmembrane</keyword>
<feature type="compositionally biased region" description="Pro residues" evidence="6">
    <location>
        <begin position="247"/>
        <end position="258"/>
    </location>
</feature>
<feature type="compositionally biased region" description="Low complexity" evidence="6">
    <location>
        <begin position="78"/>
        <end position="92"/>
    </location>
</feature>
<accession>A0A1X6PK08</accession>
<dbReference type="GO" id="GO:0005315">
    <property type="term" value="F:phosphate transmembrane transporter activity"/>
    <property type="evidence" value="ECO:0007669"/>
    <property type="project" value="TreeGrafter"/>
</dbReference>
<feature type="transmembrane region" description="Helical" evidence="7">
    <location>
        <begin position="600"/>
        <end position="620"/>
    </location>
</feature>